<dbReference type="InterPro" id="IPR011050">
    <property type="entry name" value="Pectin_lyase_fold/virulence"/>
</dbReference>
<dbReference type="InterPro" id="IPR007742">
    <property type="entry name" value="NosD_dom"/>
</dbReference>
<sequence>MHRGTTGVDAFDSRLVLRANEVRGTDVGVTTGLTSDGTDDVTLNRFSGNGVGLRLGTFSRTSLQRNRFERNGTGVGTAASDEEHTLEAVRNTFDRNHDGMLLDVGTNRLGRNVVRDSTDWGIRAPGAVDLGGNVATGNGHVPQCLGVTC</sequence>
<evidence type="ECO:0000313" key="3">
    <source>
        <dbReference type="Proteomes" id="UP001157017"/>
    </source>
</evidence>
<feature type="domain" description="Periplasmic copper-binding protein NosD beta helix" evidence="1">
    <location>
        <begin position="10"/>
        <end position="82"/>
    </location>
</feature>
<comment type="caution">
    <text evidence="2">The sequence shown here is derived from an EMBL/GenBank/DDBJ whole genome shotgun (WGS) entry which is preliminary data.</text>
</comment>
<dbReference type="Gene3D" id="2.160.20.10">
    <property type="entry name" value="Single-stranded right-handed beta-helix, Pectin lyase-like"/>
    <property type="match status" value="1"/>
</dbReference>
<protein>
    <recommendedName>
        <fullName evidence="1">Periplasmic copper-binding protein NosD beta helix domain-containing protein</fullName>
    </recommendedName>
</protein>
<accession>A0ABQ6JDZ4</accession>
<gene>
    <name evidence="2" type="ORF">GCM10025868_16620</name>
</gene>
<evidence type="ECO:0000313" key="2">
    <source>
        <dbReference type="EMBL" id="GMA86412.1"/>
    </source>
</evidence>
<name>A0ABQ6JDZ4_9ACTN</name>
<keyword evidence="3" id="KW-1185">Reference proteome</keyword>
<reference evidence="3" key="1">
    <citation type="journal article" date="2019" name="Int. J. Syst. Evol. Microbiol.">
        <title>The Global Catalogue of Microorganisms (GCM) 10K type strain sequencing project: providing services to taxonomists for standard genome sequencing and annotation.</title>
        <authorList>
            <consortium name="The Broad Institute Genomics Platform"/>
            <consortium name="The Broad Institute Genome Sequencing Center for Infectious Disease"/>
            <person name="Wu L."/>
            <person name="Ma J."/>
        </authorList>
    </citation>
    <scope>NUCLEOTIDE SEQUENCE [LARGE SCALE GENOMIC DNA]</scope>
    <source>
        <strain evidence="3">NBRC 108730</strain>
    </source>
</reference>
<proteinExistence type="predicted"/>
<dbReference type="InterPro" id="IPR012334">
    <property type="entry name" value="Pectin_lyas_fold"/>
</dbReference>
<evidence type="ECO:0000259" key="1">
    <source>
        <dbReference type="Pfam" id="PF05048"/>
    </source>
</evidence>
<dbReference type="Proteomes" id="UP001157017">
    <property type="component" value="Unassembled WGS sequence"/>
</dbReference>
<dbReference type="EMBL" id="BSUZ01000001">
    <property type="protein sequence ID" value="GMA86412.1"/>
    <property type="molecule type" value="Genomic_DNA"/>
</dbReference>
<dbReference type="SUPFAM" id="SSF51126">
    <property type="entry name" value="Pectin lyase-like"/>
    <property type="match status" value="1"/>
</dbReference>
<dbReference type="Pfam" id="PF05048">
    <property type="entry name" value="NosD"/>
    <property type="match status" value="1"/>
</dbReference>
<organism evidence="2 3">
    <name type="scientific">Angustibacter aerolatus</name>
    <dbReference type="NCBI Taxonomy" id="1162965"/>
    <lineage>
        <taxon>Bacteria</taxon>
        <taxon>Bacillati</taxon>
        <taxon>Actinomycetota</taxon>
        <taxon>Actinomycetes</taxon>
        <taxon>Kineosporiales</taxon>
        <taxon>Kineosporiaceae</taxon>
    </lineage>
</organism>